<feature type="transmembrane region" description="Helical" evidence="8">
    <location>
        <begin position="474"/>
        <end position="498"/>
    </location>
</feature>
<dbReference type="PROSITE" id="PS50850">
    <property type="entry name" value="MFS"/>
    <property type="match status" value="1"/>
</dbReference>
<reference evidence="10" key="1">
    <citation type="submission" date="2021-07" db="EMBL/GenBank/DDBJ databases">
        <authorList>
            <person name="Branca A.L. A."/>
        </authorList>
    </citation>
    <scope>NUCLEOTIDE SEQUENCE</scope>
</reference>
<sequence>MVRIYSSLSHRFYPFYTLNFRMVALENASIGDISISYGPAGKMSHNPTLEANLTYSLGIKGLIRSPFIFSLALFSSIGGFLYGYDQGVISGILVMNSFVSSHIHYFVSITYHGHEQGKQFPKLADDATLQGWMVSILTLGAMFGAFANGPIADRFSRRWSILYANVIFLIGSAIQAGAQDLPMIFISRFITGVSIGMLSMVVPLYLSEVAPPELRGSLVALQQLAITCGIMCAFWLDYGTQYIGGTGDGQSQAAWRFPLAFQCFPSLLLAIGTFFLPYSPRWLVQADREEEAQNVLCRLRRVPESDPRIRLELLEIKAASMFEQETRAAKYPDVNGKIQVALREYKDLFVLPHLNRRLLIACMLQFLQQFTGTFPQLGSSKLLIRLGINAVIYYAPIMFRSIGLSRDSTSLLATGVVGIINFVFTIPTIMFIDKWGRRKILLLGAAGMGISQLIVGTLYAIYQDRWEANLSAGWAAAVFIWIYIANFAYSIGCVNWVMPSEIFPPCVRSKGVSIAIGTNWLTNFIVALITPRMLESIKFGTFYFFLAFCVILFVWVYFLVPETKGVPIEEMDNLFGGNQGQEDLTRMVSVRARLGFAEDEGNLKKDIDEDNATVEERE</sequence>
<keyword evidence="3 7" id="KW-0813">Transport</keyword>
<evidence type="ECO:0000256" key="5">
    <source>
        <dbReference type="ARBA" id="ARBA00022989"/>
    </source>
</evidence>
<dbReference type="AlphaFoldDB" id="A0A9W4JC87"/>
<dbReference type="GO" id="GO:0005351">
    <property type="term" value="F:carbohydrate:proton symporter activity"/>
    <property type="evidence" value="ECO:0007669"/>
    <property type="project" value="TreeGrafter"/>
</dbReference>
<dbReference type="PROSITE" id="PS00216">
    <property type="entry name" value="SUGAR_TRANSPORT_1"/>
    <property type="match status" value="1"/>
</dbReference>
<name>A0A9W4JC87_9EURO</name>
<protein>
    <recommendedName>
        <fullName evidence="9">Major facilitator superfamily (MFS) profile domain-containing protein</fullName>
    </recommendedName>
</protein>
<evidence type="ECO:0000259" key="9">
    <source>
        <dbReference type="PROSITE" id="PS50850"/>
    </source>
</evidence>
<dbReference type="OrthoDB" id="2595934at2759"/>
<dbReference type="GO" id="GO:0016020">
    <property type="term" value="C:membrane"/>
    <property type="evidence" value="ECO:0007669"/>
    <property type="project" value="UniProtKB-SubCell"/>
</dbReference>
<organism evidence="10 11">
    <name type="scientific">Penicillium salamii</name>
    <dbReference type="NCBI Taxonomy" id="1612424"/>
    <lineage>
        <taxon>Eukaryota</taxon>
        <taxon>Fungi</taxon>
        <taxon>Dikarya</taxon>
        <taxon>Ascomycota</taxon>
        <taxon>Pezizomycotina</taxon>
        <taxon>Eurotiomycetes</taxon>
        <taxon>Eurotiomycetidae</taxon>
        <taxon>Eurotiales</taxon>
        <taxon>Aspergillaceae</taxon>
        <taxon>Penicillium</taxon>
    </lineage>
</organism>
<dbReference type="EMBL" id="CAJVPG010000299">
    <property type="protein sequence ID" value="CAG8389213.1"/>
    <property type="molecule type" value="Genomic_DNA"/>
</dbReference>
<evidence type="ECO:0000256" key="1">
    <source>
        <dbReference type="ARBA" id="ARBA00004141"/>
    </source>
</evidence>
<feature type="transmembrane region" description="Helical" evidence="8">
    <location>
        <begin position="256"/>
        <end position="278"/>
    </location>
</feature>
<evidence type="ECO:0000256" key="8">
    <source>
        <dbReference type="SAM" id="Phobius"/>
    </source>
</evidence>
<evidence type="ECO:0000256" key="4">
    <source>
        <dbReference type="ARBA" id="ARBA00022692"/>
    </source>
</evidence>
<feature type="transmembrane region" description="Helical" evidence="8">
    <location>
        <begin position="440"/>
        <end position="462"/>
    </location>
</feature>
<dbReference type="InterPro" id="IPR005828">
    <property type="entry name" value="MFS_sugar_transport-like"/>
</dbReference>
<feature type="transmembrane region" description="Helical" evidence="8">
    <location>
        <begin position="88"/>
        <end position="107"/>
    </location>
</feature>
<dbReference type="PANTHER" id="PTHR48022">
    <property type="entry name" value="PLASTIDIC GLUCOSE TRANSPORTER 4"/>
    <property type="match status" value="1"/>
</dbReference>
<evidence type="ECO:0000256" key="6">
    <source>
        <dbReference type="ARBA" id="ARBA00023136"/>
    </source>
</evidence>
<feature type="transmembrane region" description="Helical" evidence="8">
    <location>
        <begin position="159"/>
        <end position="178"/>
    </location>
</feature>
<keyword evidence="4 8" id="KW-0812">Transmembrane</keyword>
<keyword evidence="5 8" id="KW-1133">Transmembrane helix</keyword>
<evidence type="ECO:0000256" key="7">
    <source>
        <dbReference type="RuleBase" id="RU003346"/>
    </source>
</evidence>
<dbReference type="FunFam" id="1.20.1250.20:FF:000026">
    <property type="entry name" value="MFS quinate transporter QutD"/>
    <property type="match status" value="1"/>
</dbReference>
<feature type="transmembrane region" description="Helical" evidence="8">
    <location>
        <begin position="542"/>
        <end position="560"/>
    </location>
</feature>
<dbReference type="SUPFAM" id="SSF103473">
    <property type="entry name" value="MFS general substrate transporter"/>
    <property type="match status" value="1"/>
</dbReference>
<comment type="caution">
    <text evidence="10">The sequence shown here is derived from an EMBL/GenBank/DDBJ whole genome shotgun (WGS) entry which is preliminary data.</text>
</comment>
<feature type="domain" description="Major facilitator superfamily (MFS) profile" evidence="9">
    <location>
        <begin position="71"/>
        <end position="564"/>
    </location>
</feature>
<evidence type="ECO:0000313" key="11">
    <source>
        <dbReference type="Proteomes" id="UP001152649"/>
    </source>
</evidence>
<dbReference type="InterPro" id="IPR003663">
    <property type="entry name" value="Sugar/inositol_transpt"/>
</dbReference>
<dbReference type="InterPro" id="IPR036259">
    <property type="entry name" value="MFS_trans_sf"/>
</dbReference>
<dbReference type="PROSITE" id="PS00217">
    <property type="entry name" value="SUGAR_TRANSPORT_2"/>
    <property type="match status" value="1"/>
</dbReference>
<dbReference type="PANTHER" id="PTHR48022:SF2">
    <property type="entry name" value="PLASTIDIC GLUCOSE TRANSPORTER 4"/>
    <property type="match status" value="1"/>
</dbReference>
<dbReference type="Pfam" id="PF00083">
    <property type="entry name" value="Sugar_tr"/>
    <property type="match status" value="1"/>
</dbReference>
<dbReference type="InterPro" id="IPR005829">
    <property type="entry name" value="Sugar_transporter_CS"/>
</dbReference>
<keyword evidence="6 8" id="KW-0472">Membrane</keyword>
<comment type="similarity">
    <text evidence="2 7">Belongs to the major facilitator superfamily. Sugar transporter (TC 2.A.1.1) family.</text>
</comment>
<dbReference type="Proteomes" id="UP001152649">
    <property type="component" value="Unassembled WGS sequence"/>
</dbReference>
<dbReference type="PRINTS" id="PR00171">
    <property type="entry name" value="SUGRTRNSPORT"/>
</dbReference>
<evidence type="ECO:0000313" key="10">
    <source>
        <dbReference type="EMBL" id="CAG8389213.1"/>
    </source>
</evidence>
<gene>
    <name evidence="10" type="ORF">PSALAMII_LOCUS6559</name>
</gene>
<comment type="subcellular location">
    <subcellularLocation>
        <location evidence="1">Membrane</location>
        <topology evidence="1">Multi-pass membrane protein</topology>
    </subcellularLocation>
</comment>
<accession>A0A9W4JC87</accession>
<evidence type="ECO:0000256" key="2">
    <source>
        <dbReference type="ARBA" id="ARBA00010992"/>
    </source>
</evidence>
<proteinExistence type="inferred from homology"/>
<feature type="transmembrane region" description="Helical" evidence="8">
    <location>
        <begin position="218"/>
        <end position="236"/>
    </location>
</feature>
<feature type="transmembrane region" description="Helical" evidence="8">
    <location>
        <begin position="510"/>
        <end position="530"/>
    </location>
</feature>
<keyword evidence="11" id="KW-1185">Reference proteome</keyword>
<feature type="transmembrane region" description="Helical" evidence="8">
    <location>
        <begin position="184"/>
        <end position="206"/>
    </location>
</feature>
<evidence type="ECO:0000256" key="3">
    <source>
        <dbReference type="ARBA" id="ARBA00022448"/>
    </source>
</evidence>
<feature type="transmembrane region" description="Helical" evidence="8">
    <location>
        <begin position="382"/>
        <end position="399"/>
    </location>
</feature>
<feature type="transmembrane region" description="Helical" evidence="8">
    <location>
        <begin position="62"/>
        <end position="81"/>
    </location>
</feature>
<dbReference type="InterPro" id="IPR020846">
    <property type="entry name" value="MFS_dom"/>
</dbReference>
<feature type="transmembrane region" description="Helical" evidence="8">
    <location>
        <begin position="411"/>
        <end position="433"/>
    </location>
</feature>
<dbReference type="InterPro" id="IPR050360">
    <property type="entry name" value="MFS_Sugar_Transporters"/>
</dbReference>
<feature type="transmembrane region" description="Helical" evidence="8">
    <location>
        <begin position="127"/>
        <end position="147"/>
    </location>
</feature>
<dbReference type="NCBIfam" id="TIGR00879">
    <property type="entry name" value="SP"/>
    <property type="match status" value="1"/>
</dbReference>
<dbReference type="Gene3D" id="1.20.1250.20">
    <property type="entry name" value="MFS general substrate transporter like domains"/>
    <property type="match status" value="1"/>
</dbReference>